<evidence type="ECO:0000313" key="3">
    <source>
        <dbReference type="Proteomes" id="UP000288102"/>
    </source>
</evidence>
<keyword evidence="1" id="KW-0812">Transmembrane</keyword>
<organism evidence="2 3">
    <name type="scientific">Flavobacterium cupreum</name>
    <dbReference type="NCBI Taxonomy" id="2133766"/>
    <lineage>
        <taxon>Bacteria</taxon>
        <taxon>Pseudomonadati</taxon>
        <taxon>Bacteroidota</taxon>
        <taxon>Flavobacteriia</taxon>
        <taxon>Flavobacteriales</taxon>
        <taxon>Flavobacteriaceae</taxon>
        <taxon>Flavobacterium</taxon>
    </lineage>
</organism>
<evidence type="ECO:0000256" key="1">
    <source>
        <dbReference type="SAM" id="Phobius"/>
    </source>
</evidence>
<keyword evidence="1" id="KW-1133">Transmembrane helix</keyword>
<gene>
    <name evidence="2" type="ORF">D0817_06610</name>
</gene>
<dbReference type="AlphaFoldDB" id="A0A434AB71"/>
<comment type="caution">
    <text evidence="2">The sequence shown here is derived from an EMBL/GenBank/DDBJ whole genome shotgun (WGS) entry which is preliminary data.</text>
</comment>
<keyword evidence="1" id="KW-0472">Membrane</keyword>
<evidence type="ECO:0008006" key="4">
    <source>
        <dbReference type="Google" id="ProtNLM"/>
    </source>
</evidence>
<feature type="transmembrane region" description="Helical" evidence="1">
    <location>
        <begin position="85"/>
        <end position="106"/>
    </location>
</feature>
<keyword evidence="3" id="KW-1185">Reference proteome</keyword>
<evidence type="ECO:0000313" key="2">
    <source>
        <dbReference type="EMBL" id="RUT71542.1"/>
    </source>
</evidence>
<sequence>MVTNKTEVYSQTDVTGNSIRDITKLTKILMEDYNFYKSKLDRELSRRNDLDNAINNPILGITIIVGLTSYIIQNNNFKHLDKADYWIIFNLILSTFTTLISLYFIFLSNNNLLKGFEYKNFGLLSDYRDVQKKLEVYNEQVEEKEREDFETKIVEKIITFSDNHTIINDKRALDLQLARKYIIISFILVVFNLIFLTINNLIHD</sequence>
<protein>
    <recommendedName>
        <fullName evidence="4">SLATT domain-containing protein</fullName>
    </recommendedName>
</protein>
<dbReference type="Proteomes" id="UP000288102">
    <property type="component" value="Unassembled WGS sequence"/>
</dbReference>
<name>A0A434AB71_9FLAO</name>
<feature type="transmembrane region" description="Helical" evidence="1">
    <location>
        <begin position="53"/>
        <end position="73"/>
    </location>
</feature>
<proteinExistence type="predicted"/>
<dbReference type="EMBL" id="QWDM01000003">
    <property type="protein sequence ID" value="RUT71542.1"/>
    <property type="molecule type" value="Genomic_DNA"/>
</dbReference>
<feature type="transmembrane region" description="Helical" evidence="1">
    <location>
        <begin position="181"/>
        <end position="202"/>
    </location>
</feature>
<reference evidence="3" key="1">
    <citation type="journal article" date="2019" name="Syst. Appl. Microbiol.">
        <title>Flavobacterium circumlabens sp. nov. and Flavobacterium cupreum sp. nov., two psychrotrophic species isolated from Antarctic environmental samples.</title>
        <authorList>
            <person name="Kralova S."/>
            <person name="Busse H.-J."/>
            <person name="Svec P."/>
            <person name="Maslanova I."/>
            <person name="Stankova E."/>
            <person name="Bartak M."/>
            <person name="Sedlacek I."/>
        </authorList>
    </citation>
    <scope>NUCLEOTIDE SEQUENCE [LARGE SCALE GENOMIC DNA]</scope>
    <source>
        <strain evidence="3">CCM 8825</strain>
    </source>
</reference>
<accession>A0A434AB71</accession>